<feature type="domain" description="Glycosyl transferase family 1" evidence="2">
    <location>
        <begin position="215"/>
        <end position="329"/>
    </location>
</feature>
<dbReference type="PANTHER" id="PTHR46401:SF2">
    <property type="entry name" value="GLYCOSYLTRANSFERASE WBBK-RELATED"/>
    <property type="match status" value="1"/>
</dbReference>
<protein>
    <submittedName>
        <fullName evidence="4">Glycosyltransferase involved in cell wall bisynthesis</fullName>
    </submittedName>
</protein>
<dbReference type="InterPro" id="IPR001296">
    <property type="entry name" value="Glyco_trans_1"/>
</dbReference>
<dbReference type="GO" id="GO:0009103">
    <property type="term" value="P:lipopolysaccharide biosynthetic process"/>
    <property type="evidence" value="ECO:0007669"/>
    <property type="project" value="TreeGrafter"/>
</dbReference>
<evidence type="ECO:0000259" key="3">
    <source>
        <dbReference type="Pfam" id="PF13439"/>
    </source>
</evidence>
<feature type="domain" description="Glycosyltransferase subfamily 4-like N-terminal" evidence="3">
    <location>
        <begin position="25"/>
        <end position="198"/>
    </location>
</feature>
<dbReference type="AlphaFoldDB" id="A0A1T4K4F7"/>
<dbReference type="CDD" id="cd03801">
    <property type="entry name" value="GT4_PimA-like"/>
    <property type="match status" value="1"/>
</dbReference>
<sequence length="391" mass="45020">MKIYEIGTGYTSIPAKISAATEIIIEQLTYAMIENGEDVTIIDIEDKNRKSNSLPITEIKVPLFSDKTDTSLGIIHKIKRVLYSIAVVKKLKNILKNSKEKIFLHFHNQYNMFFFLKLTSAKEREKCICAYTNHSGIWTLDWNESKDIINKRYFQEAECMKKADYLFVLNNKTKENAINHLGVNKDKIFLISHGVNTDIYKPLSVEEIEKTKSEMNLSNKKIILQIGSVNENKGQKRTLQMLLPLMKERQELVYAYAGGIVDENYQNEILKFAKVNQIEHQIKYLGMIPPGEELNRIYNIAEATIVPSKFESFCLVVIESFSAGVPVLLDENSSFSFSESALLYTADNFEQVIKDNILDNKEQQIKLKKEVRENALNNYNWNAIAKQYTQI</sequence>
<dbReference type="Pfam" id="PF00534">
    <property type="entry name" value="Glycos_transf_1"/>
    <property type="match status" value="1"/>
</dbReference>
<evidence type="ECO:0000313" key="4">
    <source>
        <dbReference type="EMBL" id="SJZ37324.1"/>
    </source>
</evidence>
<dbReference type="STRING" id="290054.SAMN02745114_00302"/>
<keyword evidence="5" id="KW-1185">Reference proteome</keyword>
<dbReference type="PANTHER" id="PTHR46401">
    <property type="entry name" value="GLYCOSYLTRANSFERASE WBBK-RELATED"/>
    <property type="match status" value="1"/>
</dbReference>
<reference evidence="4 5" key="1">
    <citation type="submission" date="2017-02" db="EMBL/GenBank/DDBJ databases">
        <authorList>
            <person name="Peterson S.W."/>
        </authorList>
    </citation>
    <scope>NUCLEOTIDE SEQUENCE [LARGE SCALE GENOMIC DNA]</scope>
    <source>
        <strain evidence="4 5">ATCC 51222</strain>
    </source>
</reference>
<organism evidence="4 5">
    <name type="scientific">Eubacterium coprostanoligenes</name>
    <dbReference type="NCBI Taxonomy" id="290054"/>
    <lineage>
        <taxon>Bacteria</taxon>
        <taxon>Bacillati</taxon>
        <taxon>Bacillota</taxon>
        <taxon>Clostridia</taxon>
        <taxon>Eubacteriales</taxon>
        <taxon>Eubacteriaceae</taxon>
        <taxon>Eubacterium</taxon>
    </lineage>
</organism>
<evidence type="ECO:0000256" key="1">
    <source>
        <dbReference type="ARBA" id="ARBA00022679"/>
    </source>
</evidence>
<dbReference type="GO" id="GO:0016757">
    <property type="term" value="F:glycosyltransferase activity"/>
    <property type="evidence" value="ECO:0007669"/>
    <property type="project" value="InterPro"/>
</dbReference>
<gene>
    <name evidence="4" type="ORF">SAMN02745114_00302</name>
</gene>
<keyword evidence="1 4" id="KW-0808">Transferase</keyword>
<dbReference type="OrthoDB" id="9797829at2"/>
<dbReference type="InterPro" id="IPR028098">
    <property type="entry name" value="Glyco_trans_4-like_N"/>
</dbReference>
<dbReference type="Proteomes" id="UP000190657">
    <property type="component" value="Unassembled WGS sequence"/>
</dbReference>
<evidence type="ECO:0000259" key="2">
    <source>
        <dbReference type="Pfam" id="PF00534"/>
    </source>
</evidence>
<proteinExistence type="predicted"/>
<dbReference type="RefSeq" id="WP_078767802.1">
    <property type="nucleotide sequence ID" value="NZ_FUWW01000002.1"/>
</dbReference>
<accession>A0A1T4K4F7</accession>
<evidence type="ECO:0000313" key="5">
    <source>
        <dbReference type="Proteomes" id="UP000190657"/>
    </source>
</evidence>
<dbReference type="Gene3D" id="3.40.50.2000">
    <property type="entry name" value="Glycogen Phosphorylase B"/>
    <property type="match status" value="2"/>
</dbReference>
<name>A0A1T4K4F7_9FIRM</name>
<dbReference type="SUPFAM" id="SSF53756">
    <property type="entry name" value="UDP-Glycosyltransferase/glycogen phosphorylase"/>
    <property type="match status" value="1"/>
</dbReference>
<dbReference type="EMBL" id="FUWW01000002">
    <property type="protein sequence ID" value="SJZ37324.1"/>
    <property type="molecule type" value="Genomic_DNA"/>
</dbReference>
<dbReference type="Pfam" id="PF13439">
    <property type="entry name" value="Glyco_transf_4"/>
    <property type="match status" value="1"/>
</dbReference>